<evidence type="ECO:0000256" key="1">
    <source>
        <dbReference type="ARBA" id="ARBA00022679"/>
    </source>
</evidence>
<dbReference type="SMART" id="SM00983">
    <property type="entry name" value="TPK_B1_binding"/>
    <property type="match status" value="1"/>
</dbReference>
<dbReference type="Proteomes" id="UP000277108">
    <property type="component" value="Unassembled WGS sequence"/>
</dbReference>
<sequence length="224" mass="25649">MIKEHITKTDKHDNHINILCTDINIDASLIHQRQNERWIGVDRGAEVLLSYDITPTYMVGDFDSVDCGVKSELIEQGATILPEDKDLTDLDQALRWCDKNKFTSVNVYGATGGRLDHFMSAIELLKHPKRLEEKHSIRMIDDQNVLQMFDQGKHHIANHFDMKYVSFIQQSDICTIAIEGFKYNLEKTTLKQGESLTVSNEFLKETGVLHVYEGLVLVIQSKDK</sequence>
<dbReference type="NCBIfam" id="TIGR01378">
    <property type="entry name" value="thi_PPkinase"/>
    <property type="match status" value="1"/>
</dbReference>
<dbReference type="AlphaFoldDB" id="A0A3N5C680"/>
<dbReference type="InterPro" id="IPR007371">
    <property type="entry name" value="TPK_catalytic"/>
</dbReference>
<dbReference type="GO" id="GO:0005524">
    <property type="term" value="F:ATP binding"/>
    <property type="evidence" value="ECO:0007669"/>
    <property type="project" value="UniProtKB-KW"/>
</dbReference>
<feature type="domain" description="Thiamin pyrophosphokinase thiamin-binding" evidence="6">
    <location>
        <begin position="152"/>
        <end position="217"/>
    </location>
</feature>
<dbReference type="GO" id="GO:0016301">
    <property type="term" value="F:kinase activity"/>
    <property type="evidence" value="ECO:0007669"/>
    <property type="project" value="UniProtKB-KW"/>
</dbReference>
<evidence type="ECO:0000256" key="4">
    <source>
        <dbReference type="ARBA" id="ARBA00022840"/>
    </source>
</evidence>
<keyword evidence="2" id="KW-0547">Nucleotide-binding</keyword>
<dbReference type="InterPro" id="IPR036759">
    <property type="entry name" value="TPK_catalytic_sf"/>
</dbReference>
<dbReference type="PANTHER" id="PTHR41299">
    <property type="entry name" value="THIAMINE PYROPHOSPHOKINASE"/>
    <property type="match status" value="1"/>
</dbReference>
<dbReference type="GO" id="GO:0030975">
    <property type="term" value="F:thiamine binding"/>
    <property type="evidence" value="ECO:0007669"/>
    <property type="project" value="InterPro"/>
</dbReference>
<dbReference type="SUPFAM" id="SSF63999">
    <property type="entry name" value="Thiamin pyrophosphokinase, catalytic domain"/>
    <property type="match status" value="1"/>
</dbReference>
<protein>
    <recommendedName>
        <fullName evidence="5">Thiamine diphosphokinase</fullName>
        <ecNumber evidence="5">2.7.6.2</ecNumber>
    </recommendedName>
</protein>
<keyword evidence="8" id="KW-1185">Reference proteome</keyword>
<dbReference type="InterPro" id="IPR053149">
    <property type="entry name" value="TPK"/>
</dbReference>
<evidence type="ECO:0000313" key="8">
    <source>
        <dbReference type="Proteomes" id="UP000277108"/>
    </source>
</evidence>
<evidence type="ECO:0000256" key="3">
    <source>
        <dbReference type="ARBA" id="ARBA00022777"/>
    </source>
</evidence>
<keyword evidence="3 7" id="KW-0418">Kinase</keyword>
<dbReference type="GO" id="GO:0009229">
    <property type="term" value="P:thiamine diphosphate biosynthetic process"/>
    <property type="evidence" value="ECO:0007669"/>
    <property type="project" value="InterPro"/>
</dbReference>
<comment type="caution">
    <text evidence="7">The sequence shown here is derived from an EMBL/GenBank/DDBJ whole genome shotgun (WGS) entry which is preliminary data.</text>
</comment>
<dbReference type="GO" id="GO:0006772">
    <property type="term" value="P:thiamine metabolic process"/>
    <property type="evidence" value="ECO:0007669"/>
    <property type="project" value="UniProtKB-UniRule"/>
</dbReference>
<accession>A0A3N5C680</accession>
<dbReference type="CDD" id="cd07995">
    <property type="entry name" value="TPK"/>
    <property type="match status" value="1"/>
</dbReference>
<name>A0A3N5C680_9BACL</name>
<dbReference type="OrthoDB" id="9804377at2"/>
<dbReference type="InterPro" id="IPR006282">
    <property type="entry name" value="Thi_PPkinase"/>
</dbReference>
<dbReference type="Pfam" id="PF04265">
    <property type="entry name" value="TPK_B1_binding"/>
    <property type="match status" value="1"/>
</dbReference>
<evidence type="ECO:0000256" key="2">
    <source>
        <dbReference type="ARBA" id="ARBA00022741"/>
    </source>
</evidence>
<dbReference type="Gene3D" id="3.40.50.10240">
    <property type="entry name" value="Thiamin pyrophosphokinase, catalytic domain"/>
    <property type="match status" value="1"/>
</dbReference>
<evidence type="ECO:0000313" key="7">
    <source>
        <dbReference type="EMBL" id="RPF57828.1"/>
    </source>
</evidence>
<keyword evidence="1" id="KW-0808">Transferase</keyword>
<dbReference type="EC" id="2.7.6.2" evidence="5"/>
<proteinExistence type="predicted"/>
<evidence type="ECO:0000259" key="6">
    <source>
        <dbReference type="SMART" id="SM00983"/>
    </source>
</evidence>
<reference evidence="7 8" key="1">
    <citation type="submission" date="2018-11" db="EMBL/GenBank/DDBJ databases">
        <title>Genomic Encyclopedia of Type Strains, Phase IV (KMG-IV): sequencing the most valuable type-strain genomes for metagenomic binning, comparative biology and taxonomic classification.</title>
        <authorList>
            <person name="Goeker M."/>
        </authorList>
    </citation>
    <scope>NUCLEOTIDE SEQUENCE [LARGE SCALE GENOMIC DNA]</scope>
    <source>
        <strain evidence="7 8">DSM 29158</strain>
    </source>
</reference>
<dbReference type="RefSeq" id="WP_123807379.1">
    <property type="nucleotide sequence ID" value="NZ_RKRK01000002.1"/>
</dbReference>
<organism evidence="7 8">
    <name type="scientific">Abyssicoccus albus</name>
    <dbReference type="NCBI Taxonomy" id="1817405"/>
    <lineage>
        <taxon>Bacteria</taxon>
        <taxon>Bacillati</taxon>
        <taxon>Bacillota</taxon>
        <taxon>Bacilli</taxon>
        <taxon>Bacillales</taxon>
        <taxon>Abyssicoccaceae</taxon>
    </lineage>
</organism>
<dbReference type="SUPFAM" id="SSF63862">
    <property type="entry name" value="Thiamin pyrophosphokinase, substrate-binding domain"/>
    <property type="match status" value="1"/>
</dbReference>
<dbReference type="PANTHER" id="PTHR41299:SF1">
    <property type="entry name" value="THIAMINE PYROPHOSPHOKINASE"/>
    <property type="match status" value="1"/>
</dbReference>
<gene>
    <name evidence="7" type="ORF">EDD62_0463</name>
</gene>
<evidence type="ECO:0000256" key="5">
    <source>
        <dbReference type="NCBIfam" id="TIGR01378"/>
    </source>
</evidence>
<dbReference type="InterPro" id="IPR036371">
    <property type="entry name" value="TPK_B1-bd_sf"/>
</dbReference>
<keyword evidence="4" id="KW-0067">ATP-binding</keyword>
<dbReference type="Pfam" id="PF04263">
    <property type="entry name" value="TPK_catalytic"/>
    <property type="match status" value="1"/>
</dbReference>
<dbReference type="EMBL" id="RKRK01000002">
    <property type="protein sequence ID" value="RPF57828.1"/>
    <property type="molecule type" value="Genomic_DNA"/>
</dbReference>
<dbReference type="InterPro" id="IPR007373">
    <property type="entry name" value="Thiamin_PyroPKinase_B1-bd"/>
</dbReference>
<dbReference type="GO" id="GO:0004788">
    <property type="term" value="F:thiamine diphosphokinase activity"/>
    <property type="evidence" value="ECO:0007669"/>
    <property type="project" value="UniProtKB-UniRule"/>
</dbReference>